<feature type="compositionally biased region" description="Low complexity" evidence="1">
    <location>
        <begin position="57"/>
        <end position="68"/>
    </location>
</feature>
<feature type="region of interest" description="Disordered" evidence="1">
    <location>
        <begin position="81"/>
        <end position="105"/>
    </location>
</feature>
<name>A0AA88GS83_NAELO</name>
<feature type="compositionally biased region" description="Polar residues" evidence="1">
    <location>
        <begin position="30"/>
        <end position="49"/>
    </location>
</feature>
<organism evidence="2 3">
    <name type="scientific">Naegleria lovaniensis</name>
    <name type="common">Amoeba</name>
    <dbReference type="NCBI Taxonomy" id="51637"/>
    <lineage>
        <taxon>Eukaryota</taxon>
        <taxon>Discoba</taxon>
        <taxon>Heterolobosea</taxon>
        <taxon>Tetramitia</taxon>
        <taxon>Eutetramitia</taxon>
        <taxon>Vahlkampfiidae</taxon>
        <taxon>Naegleria</taxon>
    </lineage>
</organism>
<comment type="caution">
    <text evidence="2">The sequence shown here is derived from an EMBL/GenBank/DDBJ whole genome shotgun (WGS) entry which is preliminary data.</text>
</comment>
<protein>
    <submittedName>
        <fullName evidence="2">Uncharacterized protein</fullName>
    </submittedName>
</protein>
<feature type="region of interest" description="Disordered" evidence="1">
    <location>
        <begin position="1"/>
        <end position="68"/>
    </location>
</feature>
<dbReference type="Proteomes" id="UP000816034">
    <property type="component" value="Unassembled WGS sequence"/>
</dbReference>
<gene>
    <name evidence="2" type="ORF">C9374_004293</name>
</gene>
<dbReference type="GeneID" id="68096748"/>
<proteinExistence type="predicted"/>
<evidence type="ECO:0000313" key="3">
    <source>
        <dbReference type="Proteomes" id="UP000816034"/>
    </source>
</evidence>
<accession>A0AA88GS83</accession>
<feature type="compositionally biased region" description="Low complexity" evidence="1">
    <location>
        <begin position="1"/>
        <end position="12"/>
    </location>
</feature>
<evidence type="ECO:0000313" key="2">
    <source>
        <dbReference type="EMBL" id="KAG2383622.1"/>
    </source>
</evidence>
<evidence type="ECO:0000256" key="1">
    <source>
        <dbReference type="SAM" id="MobiDB-lite"/>
    </source>
</evidence>
<dbReference type="EMBL" id="PYSW02000020">
    <property type="protein sequence ID" value="KAG2383622.1"/>
    <property type="molecule type" value="Genomic_DNA"/>
</dbReference>
<sequence>MKKPSSASSSFSTNIQYQHTKFPPIHKRASSSQASPQSGLNSNCSTPKNALTKRPTSAESSSSKHSAQSFELPIGAFLTSLPSSKLNSHRTPGTKRTISTPESSQLSVNVSLTSLEHIPLGTCRSECPSPVTKNVHDDDCISVLVNQKSMT</sequence>
<dbReference type="RefSeq" id="XP_044549301.1">
    <property type="nucleotide sequence ID" value="XM_044693916.1"/>
</dbReference>
<keyword evidence="3" id="KW-1185">Reference proteome</keyword>
<reference evidence="2 3" key="1">
    <citation type="journal article" date="2018" name="BMC Genomics">
        <title>The genome of Naegleria lovaniensis, the basis for a comparative approach to unravel pathogenicity factors of the human pathogenic amoeba N. fowleri.</title>
        <authorList>
            <person name="Liechti N."/>
            <person name="Schurch N."/>
            <person name="Bruggmann R."/>
            <person name="Wittwer M."/>
        </authorList>
    </citation>
    <scope>NUCLEOTIDE SEQUENCE [LARGE SCALE GENOMIC DNA]</scope>
    <source>
        <strain evidence="2 3">ATCC 30569</strain>
    </source>
</reference>
<dbReference type="AlphaFoldDB" id="A0AA88GS83"/>